<accession>A0ABT7QXM4</accession>
<protein>
    <recommendedName>
        <fullName evidence="3">Transposase IS701-like DDE domain-containing protein</fullName>
    </recommendedName>
</protein>
<dbReference type="Proteomes" id="UP001169069">
    <property type="component" value="Unassembled WGS sequence"/>
</dbReference>
<organism evidence="1 2">
    <name type="scientific">Sulfurovum zhangzhouensis</name>
    <dbReference type="NCBI Taxonomy" id="3019067"/>
    <lineage>
        <taxon>Bacteria</taxon>
        <taxon>Pseudomonadati</taxon>
        <taxon>Campylobacterota</taxon>
        <taxon>Epsilonproteobacteria</taxon>
        <taxon>Campylobacterales</taxon>
        <taxon>Sulfurovaceae</taxon>
        <taxon>Sulfurovum</taxon>
    </lineage>
</organism>
<evidence type="ECO:0008006" key="3">
    <source>
        <dbReference type="Google" id="ProtNLM"/>
    </source>
</evidence>
<name>A0ABT7QXM4_9BACT</name>
<evidence type="ECO:0000313" key="1">
    <source>
        <dbReference type="EMBL" id="MDM5271579.1"/>
    </source>
</evidence>
<gene>
    <name evidence="1" type="ORF">PGH07_05280</name>
</gene>
<comment type="caution">
    <text evidence="1">The sequence shown here is derived from an EMBL/GenBank/DDBJ whole genome shotgun (WGS) entry which is preliminary data.</text>
</comment>
<dbReference type="EMBL" id="JAQIBD010000002">
    <property type="protein sequence ID" value="MDM5271579.1"/>
    <property type="molecule type" value="Genomic_DNA"/>
</dbReference>
<proteinExistence type="predicted"/>
<sequence length="90" mass="10457">MNILAVSALFAKGTNIYTQLQCIVNCDKQHPEIKKYRRPHDTMKEIYGSDNTRVNRNRLQNFILEHGSSIQNKYAMLCMDDAVYSLKECD</sequence>
<evidence type="ECO:0000313" key="2">
    <source>
        <dbReference type="Proteomes" id="UP001169069"/>
    </source>
</evidence>
<reference evidence="1" key="1">
    <citation type="submission" date="2023-01" db="EMBL/GenBank/DDBJ databases">
        <title>Sulfurovum sp. zt1-1 genome assembly.</title>
        <authorList>
            <person name="Wang J."/>
        </authorList>
    </citation>
    <scope>NUCLEOTIDE SEQUENCE</scope>
    <source>
        <strain evidence="1">Zt1-1</strain>
    </source>
</reference>
<keyword evidence="2" id="KW-1185">Reference proteome</keyword>
<dbReference type="RefSeq" id="WP_289413168.1">
    <property type="nucleotide sequence ID" value="NZ_JAQIBD010000002.1"/>
</dbReference>